<accession>A0ABY2A4X4</accession>
<dbReference type="SUPFAM" id="SSF53649">
    <property type="entry name" value="Alkaline phosphatase-like"/>
    <property type="match status" value="1"/>
</dbReference>
<dbReference type="PANTHER" id="PTHR46615:SF1">
    <property type="entry name" value="ARYLSULFATASE K"/>
    <property type="match status" value="1"/>
</dbReference>
<evidence type="ECO:0000256" key="1">
    <source>
        <dbReference type="SAM" id="MobiDB-lite"/>
    </source>
</evidence>
<keyword evidence="4" id="KW-1185">Reference proteome</keyword>
<feature type="domain" description="Sulfatase N-terminal" evidence="2">
    <location>
        <begin position="280"/>
        <end position="604"/>
    </location>
</feature>
<feature type="compositionally biased region" description="Polar residues" evidence="1">
    <location>
        <begin position="416"/>
        <end position="425"/>
    </location>
</feature>
<feature type="compositionally biased region" description="Basic and acidic residues" evidence="1">
    <location>
        <begin position="179"/>
        <end position="206"/>
    </location>
</feature>
<evidence type="ECO:0000313" key="3">
    <source>
        <dbReference type="EMBL" id="TCC23652.1"/>
    </source>
</evidence>
<dbReference type="Proteomes" id="UP000292385">
    <property type="component" value="Unassembled WGS sequence"/>
</dbReference>
<feature type="region of interest" description="Disordered" evidence="1">
    <location>
        <begin position="409"/>
        <end position="431"/>
    </location>
</feature>
<gene>
    <name evidence="3" type="ORF">E0H58_17985</name>
</gene>
<evidence type="ECO:0000313" key="4">
    <source>
        <dbReference type="Proteomes" id="UP000292385"/>
    </source>
</evidence>
<protein>
    <recommendedName>
        <fullName evidence="2">Sulfatase N-terminal domain-containing protein</fullName>
    </recommendedName>
</protein>
<feature type="compositionally biased region" description="Basic and acidic residues" evidence="1">
    <location>
        <begin position="215"/>
        <end position="226"/>
    </location>
</feature>
<proteinExistence type="predicted"/>
<name>A0ABY2A4X4_9ACTN</name>
<organism evidence="3 4">
    <name type="scientific">Kribbella speibonae</name>
    <dbReference type="NCBI Taxonomy" id="1572660"/>
    <lineage>
        <taxon>Bacteria</taxon>
        <taxon>Bacillati</taxon>
        <taxon>Actinomycetota</taxon>
        <taxon>Actinomycetes</taxon>
        <taxon>Propionibacteriales</taxon>
        <taxon>Kribbellaceae</taxon>
        <taxon>Kribbella</taxon>
    </lineage>
</organism>
<feature type="compositionally biased region" description="Basic and acidic residues" evidence="1">
    <location>
        <begin position="154"/>
        <end position="165"/>
    </location>
</feature>
<comment type="caution">
    <text evidence="3">The sequence shown here is derived from an EMBL/GenBank/DDBJ whole genome shotgun (WGS) entry which is preliminary data.</text>
</comment>
<dbReference type="EMBL" id="SJJY01000003">
    <property type="protein sequence ID" value="TCC23652.1"/>
    <property type="molecule type" value="Genomic_DNA"/>
</dbReference>
<reference evidence="3 4" key="1">
    <citation type="submission" date="2019-02" db="EMBL/GenBank/DDBJ databases">
        <title>Kribbella capetownensis sp. nov. and Kribbella speibonae sp. nov., isolated from soil.</title>
        <authorList>
            <person name="Curtis S.M."/>
            <person name="Norton I."/>
            <person name="Everest G.J."/>
            <person name="Meyers P.R."/>
        </authorList>
    </citation>
    <scope>NUCLEOTIDE SEQUENCE [LARGE SCALE GENOMIC DNA]</scope>
    <source>
        <strain evidence="3 4">SK5</strain>
    </source>
</reference>
<dbReference type="InterPro" id="IPR000917">
    <property type="entry name" value="Sulfatase_N"/>
</dbReference>
<dbReference type="Gene3D" id="3.40.720.10">
    <property type="entry name" value="Alkaline Phosphatase, subunit A"/>
    <property type="match status" value="1"/>
</dbReference>
<sequence length="709" mass="79262">MCDRLLRCRGRCDDRVLAGVVALGIWLRELAGVLELLRLADRELPRLIVGLVPRLRRRRLVEQVVVPRVTLVRRRRLIGAPGNRIHRRDVRLLLRLRGFLLALQPVGLDPLPPPALDALDDQLDRVHQRDHPEDRHHAVQRVLLRSVDHPVGDARDVVEEVRGPVRDPQPAVDQDAEGDERPQRTGPGEVRHHGPEDQRADAEGKRHPLRVQLDTTRRREDPEHGRSGQSNSYAEQEPKKFGHTPKVATNSGYTPQTLRHTLGLTHTGNRLPKVGAMRPPNIVVVLSDEHTAAAAGWAGHPHVRTPHLDRLAAQGVAFDRAYTNSPMCVPSRLSLMAGQYVHQIGAWDNGVIPDAAYRTWGHHLREAGYTSVIAGRTHFNGPDRVLGFDRRLTDDLDFWLDHSGRPPRRTADWRRPTNSHVTEQGSGDHVHTQHDVAATDAAVEFLRDPGEDPFLLYVGYMHPHFPLVAPPEFRALYDTADVELPAVADEQHPVISLLRHGFRNDEPLTEEQIREATVCYWALISHLDHQIGRLLAAVPDDTVVLYTSDHGEMAGHQGIWQKQCFYEPAVRIPLLLRHPSLQPGRSAAHVSLIDVLPTLRDAAGLAPDTALPGRTLLKAQDRPVLSEYHAQGMVDGGFMLKSGPWKYCYYGSAHAPQVFNVDDDPLELHDLSGETALVQRLDAELRLLLNPDATDARAKSDQAARLARG</sequence>
<dbReference type="Pfam" id="PF00884">
    <property type="entry name" value="Sulfatase"/>
    <property type="match status" value="1"/>
</dbReference>
<dbReference type="InterPro" id="IPR051849">
    <property type="entry name" value="GAG-degrading_sulfatase"/>
</dbReference>
<feature type="region of interest" description="Disordered" evidence="1">
    <location>
        <begin position="154"/>
        <end position="253"/>
    </location>
</feature>
<dbReference type="PANTHER" id="PTHR46615">
    <property type="entry name" value="ARYLSULFATASE K"/>
    <property type="match status" value="1"/>
</dbReference>
<dbReference type="InterPro" id="IPR017850">
    <property type="entry name" value="Alkaline_phosphatase_core_sf"/>
</dbReference>
<evidence type="ECO:0000259" key="2">
    <source>
        <dbReference type="Pfam" id="PF00884"/>
    </source>
</evidence>